<keyword evidence="7 10" id="KW-0443">Lipid metabolism</keyword>
<dbReference type="GO" id="GO:0102965">
    <property type="term" value="F:alcohol-forming long-chain fatty acyl-CoA reductase activity"/>
    <property type="evidence" value="ECO:0007669"/>
    <property type="project" value="UniProtKB-EC"/>
</dbReference>
<feature type="domain" description="Fatty acyl-CoA reductase C-terminal" evidence="11">
    <location>
        <begin position="513"/>
        <end position="587"/>
    </location>
</feature>
<dbReference type="InterPro" id="IPR036291">
    <property type="entry name" value="NAD(P)-bd_dom_sf"/>
</dbReference>
<dbReference type="InterPro" id="IPR033640">
    <property type="entry name" value="FAR_C"/>
</dbReference>
<dbReference type="FunFam" id="3.40.50.720:FF:000143">
    <property type="entry name" value="Fatty acyl-CoA reductase"/>
    <property type="match status" value="1"/>
</dbReference>
<keyword evidence="14" id="KW-1185">Reference proteome</keyword>
<comment type="catalytic activity">
    <reaction evidence="9 10">
        <text>a long-chain fatty acyl-CoA + 2 NADPH + 2 H(+) = a long-chain primary fatty alcohol + 2 NADP(+) + CoA</text>
        <dbReference type="Rhea" id="RHEA:52716"/>
        <dbReference type="ChEBI" id="CHEBI:15378"/>
        <dbReference type="ChEBI" id="CHEBI:57287"/>
        <dbReference type="ChEBI" id="CHEBI:57783"/>
        <dbReference type="ChEBI" id="CHEBI:58349"/>
        <dbReference type="ChEBI" id="CHEBI:77396"/>
        <dbReference type="ChEBI" id="CHEBI:83139"/>
        <dbReference type="EC" id="1.2.1.84"/>
    </reaction>
</comment>
<organism evidence="13 14">
    <name type="scientific">Frankliniella fusca</name>
    <dbReference type="NCBI Taxonomy" id="407009"/>
    <lineage>
        <taxon>Eukaryota</taxon>
        <taxon>Metazoa</taxon>
        <taxon>Ecdysozoa</taxon>
        <taxon>Arthropoda</taxon>
        <taxon>Hexapoda</taxon>
        <taxon>Insecta</taxon>
        <taxon>Pterygota</taxon>
        <taxon>Neoptera</taxon>
        <taxon>Paraneoptera</taxon>
        <taxon>Thysanoptera</taxon>
        <taxon>Terebrantia</taxon>
        <taxon>Thripoidea</taxon>
        <taxon>Thripidae</taxon>
        <taxon>Frankliniella</taxon>
    </lineage>
</organism>
<evidence type="ECO:0000256" key="4">
    <source>
        <dbReference type="ARBA" id="ARBA00022692"/>
    </source>
</evidence>
<evidence type="ECO:0000259" key="12">
    <source>
        <dbReference type="Pfam" id="PF07993"/>
    </source>
</evidence>
<dbReference type="PANTHER" id="PTHR11011">
    <property type="entry name" value="MALE STERILITY PROTEIN 2-RELATED"/>
    <property type="match status" value="1"/>
</dbReference>
<dbReference type="Proteomes" id="UP001219518">
    <property type="component" value="Unassembled WGS sequence"/>
</dbReference>
<dbReference type="AlphaFoldDB" id="A0AAE1GUL7"/>
<feature type="transmembrane region" description="Helical" evidence="10">
    <location>
        <begin position="69"/>
        <end position="89"/>
    </location>
</feature>
<keyword evidence="6 10" id="KW-1133">Transmembrane helix</keyword>
<comment type="similarity">
    <text evidence="2 10">Belongs to the fatty acyl-CoA reductase family.</text>
</comment>
<dbReference type="PANTHER" id="PTHR11011:SF116">
    <property type="entry name" value="FATTY ACYL-COA REDUCTASE CG5065-RELATED"/>
    <property type="match status" value="1"/>
</dbReference>
<keyword evidence="3 10" id="KW-0444">Lipid biosynthesis</keyword>
<dbReference type="EC" id="1.2.1.84" evidence="10"/>
<evidence type="ECO:0000256" key="10">
    <source>
        <dbReference type="RuleBase" id="RU363097"/>
    </source>
</evidence>
<accession>A0AAE1GUL7</accession>
<dbReference type="Pfam" id="PF03015">
    <property type="entry name" value="Sterile"/>
    <property type="match status" value="1"/>
</dbReference>
<dbReference type="CDD" id="cd09071">
    <property type="entry name" value="FAR_C"/>
    <property type="match status" value="1"/>
</dbReference>
<evidence type="ECO:0000256" key="2">
    <source>
        <dbReference type="ARBA" id="ARBA00005928"/>
    </source>
</evidence>
<keyword evidence="8 10" id="KW-0472">Membrane</keyword>
<dbReference type="CDD" id="cd05236">
    <property type="entry name" value="FAR-N_SDR_e"/>
    <property type="match status" value="1"/>
</dbReference>
<keyword evidence="4 10" id="KW-0812">Transmembrane</keyword>
<comment type="caution">
    <text evidence="13">The sequence shown here is derived from an EMBL/GenBank/DDBJ whole genome shotgun (WGS) entry which is preliminary data.</text>
</comment>
<dbReference type="GO" id="GO:0035336">
    <property type="term" value="P:long-chain fatty-acyl-CoA metabolic process"/>
    <property type="evidence" value="ECO:0007669"/>
    <property type="project" value="TreeGrafter"/>
</dbReference>
<evidence type="ECO:0000313" key="13">
    <source>
        <dbReference type="EMBL" id="KAK3909444.1"/>
    </source>
</evidence>
<sequence>MKKKEEEKRIRGSRRKGCIKLCLSGSPTLRHTPSRAARVSPAQESDFTSKRIAASPALRVPTQPGPQPLACGGVAVVGIVVLVVVLSGASHATDARLVSLLNREHPAVAAVAESVSHRVHGVLYVVQLPAGSIATLHMECSSAVADFYRGRSGATGFMGKTLVEKLLRSCPEVHALYLLVRPHRGQDVGRRVEDLLNDPIFDVVRRGGSGALRKVIAVPGDIASTDLGLSTTDRDLLVEEVSVVFHSAASVKFDEPLKAAVDINLLGTQRMLQLAKHMKKLQAFVYVSTAYSNCDRCEVRETVYPSAVEPDKLVQCMEWMNANVLEHVTPEILGKRPNTYTLTKALAEVYIAKEAGDLPVAIVRPSIVTAAVREPLPGWVGNLNGPSGLLVGLGHGALRTINIRRDMVADLIPVDKCINLLITAAWQAAKAGRKVNGKTSEEQVAVYNCVSGVQNPLLWGRMVDASLSALRRHPFSAALWYPDISCWRSRVAQRPVRPGRAHDPRPPHGRRGAPLMAKTRQKLSKALSSLRFFTTREWRFTDDNVQALMSEMTHADRRVFNFDVSDLDWDAYLTTYVLGIRRFVLKEDSSTLPHARAHLTKMYLVYRCSQLLVAMLCWRFILSHSWVVRRLRAPLVAILGRLIAMVSTRKRGPTRQ</sequence>
<evidence type="ECO:0000259" key="11">
    <source>
        <dbReference type="Pfam" id="PF03015"/>
    </source>
</evidence>
<keyword evidence="5 10" id="KW-0521">NADP</keyword>
<evidence type="ECO:0000256" key="5">
    <source>
        <dbReference type="ARBA" id="ARBA00022857"/>
    </source>
</evidence>
<dbReference type="InterPro" id="IPR013120">
    <property type="entry name" value="FAR_NAD-bd"/>
</dbReference>
<feature type="domain" description="Thioester reductase (TE)" evidence="12">
    <location>
        <begin position="153"/>
        <end position="420"/>
    </location>
</feature>
<reference evidence="13" key="2">
    <citation type="journal article" date="2023" name="BMC Genomics">
        <title>Pest status, molecular evolution, and epigenetic factors derived from the genome assembly of Frankliniella fusca, a thysanopteran phytovirus vector.</title>
        <authorList>
            <person name="Catto M.A."/>
            <person name="Labadie P.E."/>
            <person name="Jacobson A.L."/>
            <person name="Kennedy G.G."/>
            <person name="Srinivasan R."/>
            <person name="Hunt B.G."/>
        </authorList>
    </citation>
    <scope>NUCLEOTIDE SEQUENCE</scope>
    <source>
        <strain evidence="13">PL_HMW_Pooled</strain>
    </source>
</reference>
<dbReference type="EMBL" id="JAHWGI010000101">
    <property type="protein sequence ID" value="KAK3909444.1"/>
    <property type="molecule type" value="Genomic_DNA"/>
</dbReference>
<reference evidence="13" key="1">
    <citation type="submission" date="2021-07" db="EMBL/GenBank/DDBJ databases">
        <authorList>
            <person name="Catto M.A."/>
            <person name="Jacobson A."/>
            <person name="Kennedy G."/>
            <person name="Labadie P."/>
            <person name="Hunt B.G."/>
            <person name="Srinivasan R."/>
        </authorList>
    </citation>
    <scope>NUCLEOTIDE SEQUENCE</scope>
    <source>
        <strain evidence="13">PL_HMW_Pooled</strain>
        <tissue evidence="13">Head</tissue>
    </source>
</reference>
<keyword evidence="10" id="KW-0560">Oxidoreductase</keyword>
<proteinExistence type="inferred from homology"/>
<dbReference type="InterPro" id="IPR026055">
    <property type="entry name" value="FAR"/>
</dbReference>
<evidence type="ECO:0000256" key="7">
    <source>
        <dbReference type="ARBA" id="ARBA00023098"/>
    </source>
</evidence>
<dbReference type="SUPFAM" id="SSF51735">
    <property type="entry name" value="NAD(P)-binding Rossmann-fold domains"/>
    <property type="match status" value="1"/>
</dbReference>
<protein>
    <recommendedName>
        <fullName evidence="10">Fatty acyl-CoA reductase</fullName>
        <ecNumber evidence="10">1.2.1.84</ecNumber>
    </recommendedName>
</protein>
<dbReference type="GO" id="GO:0080019">
    <property type="term" value="F:alcohol-forming very long-chain fatty acyl-CoA reductase activity"/>
    <property type="evidence" value="ECO:0007669"/>
    <property type="project" value="InterPro"/>
</dbReference>
<evidence type="ECO:0000256" key="8">
    <source>
        <dbReference type="ARBA" id="ARBA00023136"/>
    </source>
</evidence>
<evidence type="ECO:0000256" key="1">
    <source>
        <dbReference type="ARBA" id="ARBA00004141"/>
    </source>
</evidence>
<comment type="function">
    <text evidence="10">Catalyzes the reduction of fatty acyl-CoA to fatty alcohols.</text>
</comment>
<name>A0AAE1GUL7_9NEOP</name>
<dbReference type="Pfam" id="PF07993">
    <property type="entry name" value="NAD_binding_4"/>
    <property type="match status" value="1"/>
</dbReference>
<comment type="subcellular location">
    <subcellularLocation>
        <location evidence="1">Membrane</location>
        <topology evidence="1">Multi-pass membrane protein</topology>
    </subcellularLocation>
</comment>
<evidence type="ECO:0000256" key="6">
    <source>
        <dbReference type="ARBA" id="ARBA00022989"/>
    </source>
</evidence>
<evidence type="ECO:0000313" key="14">
    <source>
        <dbReference type="Proteomes" id="UP001219518"/>
    </source>
</evidence>
<gene>
    <name evidence="13" type="ORF">KUF71_003876</name>
</gene>
<dbReference type="Gene3D" id="3.40.50.720">
    <property type="entry name" value="NAD(P)-binding Rossmann-like Domain"/>
    <property type="match status" value="1"/>
</dbReference>
<evidence type="ECO:0000256" key="3">
    <source>
        <dbReference type="ARBA" id="ARBA00022516"/>
    </source>
</evidence>
<dbReference type="GO" id="GO:0005777">
    <property type="term" value="C:peroxisome"/>
    <property type="evidence" value="ECO:0007669"/>
    <property type="project" value="TreeGrafter"/>
</dbReference>
<dbReference type="GO" id="GO:0016020">
    <property type="term" value="C:membrane"/>
    <property type="evidence" value="ECO:0007669"/>
    <property type="project" value="UniProtKB-SubCell"/>
</dbReference>
<evidence type="ECO:0000256" key="9">
    <source>
        <dbReference type="ARBA" id="ARBA00052530"/>
    </source>
</evidence>